<dbReference type="AlphaFoldDB" id="A0AAV2AK53"/>
<comment type="caution">
    <text evidence="1">The sequence shown here is derived from an EMBL/GenBank/DDBJ whole genome shotgun (WGS) entry which is preliminary data.</text>
</comment>
<gene>
    <name evidence="1" type="ORF">LARSCL_LOCUS13031</name>
</gene>
<sequence>MQGLQQDQFPQFYHSYQESQHYEDFHNDQQPKHNIVIFSQIFTLKENKRNNRIKIEQY</sequence>
<dbReference type="Proteomes" id="UP001497382">
    <property type="component" value="Unassembled WGS sequence"/>
</dbReference>
<proteinExistence type="predicted"/>
<evidence type="ECO:0000313" key="2">
    <source>
        <dbReference type="Proteomes" id="UP001497382"/>
    </source>
</evidence>
<name>A0AAV2AK53_9ARAC</name>
<accession>A0AAV2AK53</accession>
<dbReference type="EMBL" id="CAXIEN010000177">
    <property type="protein sequence ID" value="CAL1284216.1"/>
    <property type="molecule type" value="Genomic_DNA"/>
</dbReference>
<reference evidence="1 2" key="1">
    <citation type="submission" date="2024-04" db="EMBL/GenBank/DDBJ databases">
        <authorList>
            <person name="Rising A."/>
            <person name="Reimegard J."/>
            <person name="Sonavane S."/>
            <person name="Akerstrom W."/>
            <person name="Nylinder S."/>
            <person name="Hedman E."/>
            <person name="Kallberg Y."/>
        </authorList>
    </citation>
    <scope>NUCLEOTIDE SEQUENCE [LARGE SCALE GENOMIC DNA]</scope>
</reference>
<organism evidence="1 2">
    <name type="scientific">Larinioides sclopetarius</name>
    <dbReference type="NCBI Taxonomy" id="280406"/>
    <lineage>
        <taxon>Eukaryota</taxon>
        <taxon>Metazoa</taxon>
        <taxon>Ecdysozoa</taxon>
        <taxon>Arthropoda</taxon>
        <taxon>Chelicerata</taxon>
        <taxon>Arachnida</taxon>
        <taxon>Araneae</taxon>
        <taxon>Araneomorphae</taxon>
        <taxon>Entelegynae</taxon>
        <taxon>Araneoidea</taxon>
        <taxon>Araneidae</taxon>
        <taxon>Larinioides</taxon>
    </lineage>
</organism>
<keyword evidence="2" id="KW-1185">Reference proteome</keyword>
<evidence type="ECO:0000313" key="1">
    <source>
        <dbReference type="EMBL" id="CAL1284216.1"/>
    </source>
</evidence>
<protein>
    <submittedName>
        <fullName evidence="1">Uncharacterized protein</fullName>
    </submittedName>
</protein>